<organism evidence="2 3">
    <name type="scientific">Flavobacterium pectinovorum</name>
    <dbReference type="NCBI Taxonomy" id="29533"/>
    <lineage>
        <taxon>Bacteria</taxon>
        <taxon>Pseudomonadati</taxon>
        <taxon>Bacteroidota</taxon>
        <taxon>Flavobacteriia</taxon>
        <taxon>Flavobacteriales</taxon>
        <taxon>Flavobacteriaceae</taxon>
        <taxon>Flavobacterium</taxon>
    </lineage>
</organism>
<protein>
    <recommendedName>
        <fullName evidence="4">SH3 domain-containing protein</fullName>
    </recommendedName>
</protein>
<evidence type="ECO:0000256" key="1">
    <source>
        <dbReference type="SAM" id="SignalP"/>
    </source>
</evidence>
<keyword evidence="1" id="KW-0732">Signal</keyword>
<keyword evidence="3" id="KW-1185">Reference proteome</keyword>
<evidence type="ECO:0008006" key="4">
    <source>
        <dbReference type="Google" id="ProtNLM"/>
    </source>
</evidence>
<dbReference type="RefSeq" id="WP_084540195.1">
    <property type="nucleotide sequence ID" value="NZ_FRBX01000001.1"/>
</dbReference>
<dbReference type="EMBL" id="FRBX01000001">
    <property type="protein sequence ID" value="SHL43886.1"/>
    <property type="molecule type" value="Genomic_DNA"/>
</dbReference>
<proteinExistence type="predicted"/>
<evidence type="ECO:0000313" key="3">
    <source>
        <dbReference type="Proteomes" id="UP000184216"/>
    </source>
</evidence>
<feature type="signal peptide" evidence="1">
    <location>
        <begin position="1"/>
        <end position="19"/>
    </location>
</feature>
<feature type="chain" id="PRO_5047153443" description="SH3 domain-containing protein" evidence="1">
    <location>
        <begin position="20"/>
        <end position="200"/>
    </location>
</feature>
<gene>
    <name evidence="2" type="ORF">SAMN05444387_0610</name>
</gene>
<dbReference type="Proteomes" id="UP000184216">
    <property type="component" value="Unassembled WGS sequence"/>
</dbReference>
<sequence length="200" mass="23019">MKNIFLTLLLLLFSNLSSAQKLISGEYDSGMKLSYDASSNILTGYFESYTGLDEQTQNPKFSCIFYIEGKVTGKKFSIKTYYPENKKDDVISGTIEIINNKTIKIKLPEEHGGCWNVQHFADKPEEFGLDKKTNWTQIRYIDKPKSFFYKDQSNTNKTKIYLVKGDVVCIEKIETDKVFCTYFGKKTTKGWINISDLNKV</sequence>
<reference evidence="2 3" key="1">
    <citation type="submission" date="2016-11" db="EMBL/GenBank/DDBJ databases">
        <authorList>
            <person name="Varghese N."/>
            <person name="Submissions S."/>
        </authorList>
    </citation>
    <scope>NUCLEOTIDE SEQUENCE [LARGE SCALE GENOMIC DNA]</scope>
    <source>
        <strain evidence="2 3">DSM 6368</strain>
    </source>
</reference>
<comment type="caution">
    <text evidence="2">The sequence shown here is derived from an EMBL/GenBank/DDBJ whole genome shotgun (WGS) entry which is preliminary data.</text>
</comment>
<name>A0ABY1IYP5_9FLAO</name>
<evidence type="ECO:0000313" key="2">
    <source>
        <dbReference type="EMBL" id="SHL43886.1"/>
    </source>
</evidence>
<accession>A0ABY1IYP5</accession>